<evidence type="ECO:0000256" key="11">
    <source>
        <dbReference type="RuleBase" id="RU004466"/>
    </source>
</evidence>
<comment type="cofactor">
    <cofactor evidence="1">
        <name>Mg(2+)</name>
        <dbReference type="ChEBI" id="CHEBI:18420"/>
    </cofactor>
</comment>
<accession>A0A9P6AZL6</accession>
<name>A0A9P6AZL6_9AGAM</name>
<sequence length="335" mass="38361">MSIHGYDNIIEKLSSSRPWSEANEMFTDSPGAFRLYRFYWGKQIRSQLIAAFNLWLNIPSDRIKIISKVVNMLHNASLLMDDVEDNSQLRRGAPVAHKIYGIPQTINTANYVYFLAYQEVFRLRDVMLENLPVDTPPFHREKINTVDRLITDELLNLHRGQGLELFWRDSLTCPSEEEYVDMVHGKTGGLLRIAIKLMMLSSSSDTDYVPLVNLIGIYFQIRDDYMNLQSTQYSSNKGYCEDLTEGKFSFPVIHAIRADDSNRQVLNVLQKRPTTPTTKTYIVSYMRDSTKSFDYTLSVMASLELQAHQEIARLGGNAQLTSLLEKLHVDASTAI</sequence>
<comment type="similarity">
    <text evidence="2 11">Belongs to the FPP/GGPP synthase family.</text>
</comment>
<reference evidence="12" key="1">
    <citation type="journal article" date="2020" name="Nat. Commun.">
        <title>Large-scale genome sequencing of mycorrhizal fungi provides insights into the early evolution of symbiotic traits.</title>
        <authorList>
            <person name="Miyauchi S."/>
            <person name="Kiss E."/>
            <person name="Kuo A."/>
            <person name="Drula E."/>
            <person name="Kohler A."/>
            <person name="Sanchez-Garcia M."/>
            <person name="Morin E."/>
            <person name="Andreopoulos B."/>
            <person name="Barry K.W."/>
            <person name="Bonito G."/>
            <person name="Buee M."/>
            <person name="Carver A."/>
            <person name="Chen C."/>
            <person name="Cichocki N."/>
            <person name="Clum A."/>
            <person name="Culley D."/>
            <person name="Crous P.W."/>
            <person name="Fauchery L."/>
            <person name="Girlanda M."/>
            <person name="Hayes R.D."/>
            <person name="Keri Z."/>
            <person name="LaButti K."/>
            <person name="Lipzen A."/>
            <person name="Lombard V."/>
            <person name="Magnuson J."/>
            <person name="Maillard F."/>
            <person name="Murat C."/>
            <person name="Nolan M."/>
            <person name="Ohm R.A."/>
            <person name="Pangilinan J."/>
            <person name="Pereira M.F."/>
            <person name="Perotto S."/>
            <person name="Peter M."/>
            <person name="Pfister S."/>
            <person name="Riley R."/>
            <person name="Sitrit Y."/>
            <person name="Stielow J.B."/>
            <person name="Szollosi G."/>
            <person name="Zifcakova L."/>
            <person name="Stursova M."/>
            <person name="Spatafora J.W."/>
            <person name="Tedersoo L."/>
            <person name="Vaario L.M."/>
            <person name="Yamada A."/>
            <person name="Yan M."/>
            <person name="Wang P."/>
            <person name="Xu J."/>
            <person name="Bruns T."/>
            <person name="Baldrian P."/>
            <person name="Vilgalys R."/>
            <person name="Dunand C."/>
            <person name="Henrissat B."/>
            <person name="Grigoriev I.V."/>
            <person name="Hibbett D."/>
            <person name="Nagy L.G."/>
            <person name="Martin F.M."/>
        </authorList>
    </citation>
    <scope>NUCLEOTIDE SEQUENCE</scope>
    <source>
        <strain evidence="12">UP504</strain>
    </source>
</reference>
<dbReference type="GO" id="GO:0004659">
    <property type="term" value="F:prenyltransferase activity"/>
    <property type="evidence" value="ECO:0007669"/>
    <property type="project" value="InterPro"/>
</dbReference>
<dbReference type="PANTHER" id="PTHR12001">
    <property type="entry name" value="GERANYLGERANYL PYROPHOSPHATE SYNTHASE"/>
    <property type="match status" value="1"/>
</dbReference>
<evidence type="ECO:0000256" key="1">
    <source>
        <dbReference type="ARBA" id="ARBA00001946"/>
    </source>
</evidence>
<keyword evidence="3" id="KW-0479">Metal-binding</keyword>
<dbReference type="InterPro" id="IPR000092">
    <property type="entry name" value="Polyprenyl_synt"/>
</dbReference>
<evidence type="ECO:0000256" key="5">
    <source>
        <dbReference type="ARBA" id="ARBA00032052"/>
    </source>
</evidence>
<evidence type="ECO:0000256" key="10">
    <source>
        <dbReference type="ARBA" id="ARBA00033096"/>
    </source>
</evidence>
<dbReference type="Gene3D" id="1.10.600.10">
    <property type="entry name" value="Farnesyl Diphosphate Synthase"/>
    <property type="match status" value="1"/>
</dbReference>
<evidence type="ECO:0000256" key="3">
    <source>
        <dbReference type="ARBA" id="ARBA00022723"/>
    </source>
</evidence>
<evidence type="ECO:0000256" key="9">
    <source>
        <dbReference type="ARBA" id="ARBA00032873"/>
    </source>
</evidence>
<proteinExistence type="inferred from homology"/>
<keyword evidence="13" id="KW-1185">Reference proteome</keyword>
<dbReference type="InterPro" id="IPR033749">
    <property type="entry name" value="Polyprenyl_synt_CS"/>
</dbReference>
<dbReference type="Pfam" id="PF00348">
    <property type="entry name" value="polyprenyl_synt"/>
    <property type="match status" value="1"/>
</dbReference>
<dbReference type="EMBL" id="MU128969">
    <property type="protein sequence ID" value="KAF9513691.1"/>
    <property type="molecule type" value="Genomic_DNA"/>
</dbReference>
<dbReference type="PROSITE" id="PS00444">
    <property type="entry name" value="POLYPRENYL_SYNTHASE_2"/>
    <property type="match status" value="1"/>
</dbReference>
<evidence type="ECO:0000256" key="4">
    <source>
        <dbReference type="ARBA" id="ARBA00022842"/>
    </source>
</evidence>
<dbReference type="GO" id="GO:0046872">
    <property type="term" value="F:metal ion binding"/>
    <property type="evidence" value="ECO:0007669"/>
    <property type="project" value="UniProtKB-KW"/>
</dbReference>
<keyword evidence="4" id="KW-0460">Magnesium</keyword>
<dbReference type="AlphaFoldDB" id="A0A9P6AZL6"/>
<gene>
    <name evidence="12" type="ORF">BS47DRAFT_1393086</name>
</gene>
<dbReference type="SUPFAM" id="SSF48576">
    <property type="entry name" value="Terpenoid synthases"/>
    <property type="match status" value="1"/>
</dbReference>
<protein>
    <recommendedName>
        <fullName evidence="9">(2E,6E)-farnesyl diphosphate synthase</fullName>
    </recommendedName>
    <alternativeName>
        <fullName evidence="8">Dimethylallyltranstransferase</fullName>
    </alternativeName>
    <alternativeName>
        <fullName evidence="7">Farnesyl diphosphate synthase</fullName>
    </alternativeName>
    <alternativeName>
        <fullName evidence="5">Farnesyltranstransferase</fullName>
    </alternativeName>
    <alternativeName>
        <fullName evidence="10">Geranylgeranyl diphosphate synthase</fullName>
    </alternativeName>
    <alternativeName>
        <fullName evidence="6">Geranyltranstransferase</fullName>
    </alternativeName>
</protein>
<dbReference type="SFLD" id="SFLDS00005">
    <property type="entry name" value="Isoprenoid_Synthase_Type_I"/>
    <property type="match status" value="1"/>
</dbReference>
<dbReference type="GO" id="GO:0008299">
    <property type="term" value="P:isoprenoid biosynthetic process"/>
    <property type="evidence" value="ECO:0007669"/>
    <property type="project" value="InterPro"/>
</dbReference>
<evidence type="ECO:0000256" key="8">
    <source>
        <dbReference type="ARBA" id="ARBA00032448"/>
    </source>
</evidence>
<dbReference type="PROSITE" id="PS00723">
    <property type="entry name" value="POLYPRENYL_SYNTHASE_1"/>
    <property type="match status" value="1"/>
</dbReference>
<keyword evidence="11" id="KW-0808">Transferase</keyword>
<dbReference type="OrthoDB" id="6921389at2759"/>
<dbReference type="InterPro" id="IPR008949">
    <property type="entry name" value="Isoprenoid_synthase_dom_sf"/>
</dbReference>
<evidence type="ECO:0000256" key="2">
    <source>
        <dbReference type="ARBA" id="ARBA00006706"/>
    </source>
</evidence>
<dbReference type="Proteomes" id="UP000886523">
    <property type="component" value="Unassembled WGS sequence"/>
</dbReference>
<evidence type="ECO:0000313" key="13">
    <source>
        <dbReference type="Proteomes" id="UP000886523"/>
    </source>
</evidence>
<evidence type="ECO:0000256" key="6">
    <source>
        <dbReference type="ARBA" id="ARBA00032380"/>
    </source>
</evidence>
<organism evidence="12 13">
    <name type="scientific">Hydnum rufescens UP504</name>
    <dbReference type="NCBI Taxonomy" id="1448309"/>
    <lineage>
        <taxon>Eukaryota</taxon>
        <taxon>Fungi</taxon>
        <taxon>Dikarya</taxon>
        <taxon>Basidiomycota</taxon>
        <taxon>Agaricomycotina</taxon>
        <taxon>Agaricomycetes</taxon>
        <taxon>Cantharellales</taxon>
        <taxon>Hydnaceae</taxon>
        <taxon>Hydnum</taxon>
    </lineage>
</organism>
<evidence type="ECO:0000256" key="7">
    <source>
        <dbReference type="ARBA" id="ARBA00032424"/>
    </source>
</evidence>
<comment type="caution">
    <text evidence="12">The sequence shown here is derived from an EMBL/GenBank/DDBJ whole genome shotgun (WGS) entry which is preliminary data.</text>
</comment>
<dbReference type="CDD" id="cd00685">
    <property type="entry name" value="Trans_IPPS_HT"/>
    <property type="match status" value="1"/>
</dbReference>
<evidence type="ECO:0000313" key="12">
    <source>
        <dbReference type="EMBL" id="KAF9513691.1"/>
    </source>
</evidence>
<dbReference type="PANTHER" id="PTHR12001:SF44">
    <property type="entry name" value="GERANYLGERANYL PYROPHOSPHATE SYNTHASE"/>
    <property type="match status" value="1"/>
</dbReference>